<feature type="transmembrane region" description="Helical" evidence="2">
    <location>
        <begin position="1502"/>
        <end position="1521"/>
    </location>
</feature>
<feature type="domain" description="Integrase catalytic" evidence="4">
    <location>
        <begin position="815"/>
        <end position="1011"/>
    </location>
</feature>
<keyword evidence="2" id="KW-0472">Membrane</keyword>
<evidence type="ECO:0000313" key="5">
    <source>
        <dbReference type="EMBL" id="CAI4003616.1"/>
    </source>
</evidence>
<evidence type="ECO:0000256" key="2">
    <source>
        <dbReference type="SAM" id="Phobius"/>
    </source>
</evidence>
<dbReference type="PANTHER" id="PTHR11439:SF483">
    <property type="entry name" value="PEPTIDE SYNTHASE GLIP-LIKE, PUTATIVE (AFU_ORTHOLOGUE AFUA_3G12920)-RELATED"/>
    <property type="match status" value="1"/>
</dbReference>
<gene>
    <name evidence="5" type="ORF">C1SCF055_LOCUS29470</name>
</gene>
<feature type="compositionally biased region" description="Acidic residues" evidence="1">
    <location>
        <begin position="1624"/>
        <end position="1646"/>
    </location>
</feature>
<accession>A0A9P1D7W0</accession>
<dbReference type="EMBL" id="CAMXCT010003304">
    <property type="protein sequence ID" value="CAI4003616.1"/>
    <property type="molecule type" value="Genomic_DNA"/>
</dbReference>
<evidence type="ECO:0000259" key="4">
    <source>
        <dbReference type="PROSITE" id="PS50994"/>
    </source>
</evidence>
<evidence type="ECO:0000313" key="6">
    <source>
        <dbReference type="EMBL" id="CAL1156991.1"/>
    </source>
</evidence>
<feature type="domain" description="Peptidase A2" evidence="3">
    <location>
        <begin position="416"/>
        <end position="497"/>
    </location>
</feature>
<dbReference type="InterPro" id="IPR001584">
    <property type="entry name" value="Integrase_cat-core"/>
</dbReference>
<dbReference type="InterPro" id="IPR001995">
    <property type="entry name" value="Peptidase_A2_cat"/>
</dbReference>
<feature type="compositionally biased region" description="Basic and acidic residues" evidence="1">
    <location>
        <begin position="1674"/>
        <end position="1691"/>
    </location>
</feature>
<dbReference type="GO" id="GO:0015074">
    <property type="term" value="P:DNA integration"/>
    <property type="evidence" value="ECO:0007669"/>
    <property type="project" value="InterPro"/>
</dbReference>
<keyword evidence="2" id="KW-0812">Transmembrane</keyword>
<dbReference type="EMBL" id="CAMXCT030003304">
    <property type="protein sequence ID" value="CAL4790928.1"/>
    <property type="molecule type" value="Genomic_DNA"/>
</dbReference>
<name>A0A9P1D7W0_9DINO</name>
<dbReference type="PANTHER" id="PTHR11439">
    <property type="entry name" value="GAG-POL-RELATED RETROTRANSPOSON"/>
    <property type="match status" value="1"/>
</dbReference>
<evidence type="ECO:0000256" key="1">
    <source>
        <dbReference type="SAM" id="MobiDB-lite"/>
    </source>
</evidence>
<reference evidence="5" key="1">
    <citation type="submission" date="2022-10" db="EMBL/GenBank/DDBJ databases">
        <authorList>
            <person name="Chen Y."/>
            <person name="Dougan E. K."/>
            <person name="Chan C."/>
            <person name="Rhodes N."/>
            <person name="Thang M."/>
        </authorList>
    </citation>
    <scope>NUCLEOTIDE SEQUENCE</scope>
</reference>
<keyword evidence="2" id="KW-1133">Transmembrane helix</keyword>
<dbReference type="GO" id="GO:0004190">
    <property type="term" value="F:aspartic-type endopeptidase activity"/>
    <property type="evidence" value="ECO:0007669"/>
    <property type="project" value="InterPro"/>
</dbReference>
<dbReference type="PROSITE" id="PS50994">
    <property type="entry name" value="INTEGRASE"/>
    <property type="match status" value="1"/>
</dbReference>
<protein>
    <submittedName>
        <fullName evidence="7">Retrovirus-related Pol polyprotein from transposon RE1 (Retro element 1) (AtRE1)</fullName>
    </submittedName>
</protein>
<evidence type="ECO:0000313" key="7">
    <source>
        <dbReference type="EMBL" id="CAL4790928.1"/>
    </source>
</evidence>
<feature type="region of interest" description="Disordered" evidence="1">
    <location>
        <begin position="1624"/>
        <end position="1691"/>
    </location>
</feature>
<comment type="caution">
    <text evidence="5">The sequence shown here is derived from an EMBL/GenBank/DDBJ whole genome shotgun (WGS) entry which is preliminary data.</text>
</comment>
<dbReference type="EMBL" id="CAMXCT020003304">
    <property type="protein sequence ID" value="CAL1156991.1"/>
    <property type="molecule type" value="Genomic_DNA"/>
</dbReference>
<organism evidence="5">
    <name type="scientific">Cladocopium goreaui</name>
    <dbReference type="NCBI Taxonomy" id="2562237"/>
    <lineage>
        <taxon>Eukaryota</taxon>
        <taxon>Sar</taxon>
        <taxon>Alveolata</taxon>
        <taxon>Dinophyceae</taxon>
        <taxon>Suessiales</taxon>
        <taxon>Symbiodiniaceae</taxon>
        <taxon>Cladocopium</taxon>
    </lineage>
</organism>
<dbReference type="OrthoDB" id="413361at2759"/>
<dbReference type="PROSITE" id="PS50175">
    <property type="entry name" value="ASP_PROT_RETROV"/>
    <property type="match status" value="1"/>
</dbReference>
<reference evidence="6" key="2">
    <citation type="submission" date="2024-04" db="EMBL/GenBank/DDBJ databases">
        <authorList>
            <person name="Chen Y."/>
            <person name="Shah S."/>
            <person name="Dougan E. K."/>
            <person name="Thang M."/>
            <person name="Chan C."/>
        </authorList>
    </citation>
    <scope>NUCLEOTIDE SEQUENCE [LARGE SCALE GENOMIC DNA]</scope>
</reference>
<sequence>MNFLYDMDQKDLQEYDNAQLYSDKSVNFGMTMSGSCDFFVNCGNSTKVDMDKRNAINARGNVELFDQLAFWHGVKRRWRGNLQQRWNSKVKLKGLIFLMLYVEAAGMDAQQANDLLTRIMELSNAAAQAATTATSMIEGFQTGGKGSSRFGDGAKVLRAPDVFEMDDPVRYSLWREQFLNWLVLCDSKYGELIKDVENLDFSEDMGSLAPDVRELSVELYSILSSYLRGPALQCEMASGKKMPDDLAVSTVLRCIDAPTRKHLEMVMDDDFSYSKLKEKLILLDNFSQKPSIFAEPFKLYIFLISRPSSNGGGPGNFRRVKLYNVATPPITTPECFEMESVDGEEEWFSTCMVKSVDVEWFSMDGGEIDEPYNQCNENALYQWYGDCNHQFDRLHVSKEEIMDRYHVRAVPMMDPQLIVLDSGADTSLLPKTMCEKGFGKRLGKTVLQDAQGARLETFGKRSAQLECEGNGSDLVVIEDDFVVASVQSPLISLGRLLQKGWTLTPSSAEAGINLVDPDKGCEAPLCFKKNSLALYAHIRVVNLVEETLATSCPITTIVGDDEPMSEMDEDKEMMVVQTIVEPKAELLDRIFKRGWTTTEAGNPYIIVPNNVEYMDPSMLFPWSEWPRRRTLVQRADFKWGVIEHCVPYFTKITYTGGSHISAESFPFAEEPQVPMEMQEGLKPEELAQMDAERGLFSNIENFQWTFDNRDALTVGSTIVKKDSSIALLRTAAGSWGSPKVVKGNPVDTTLENQQLCQDANRLYREENQVNVQAQSVPRQPTKQERILHELTHLPFRSWCSFCVSCKSKMDSLHHVNPQPERREYPVIQLDYAYGKVTPGIPAATILVGIDCQSKMLTAFPAETKGTNLRGQAEHITRFSLMLNHVDKIEIVADSEPTMLDLLQKITLLTQHLGFETVVTHGLPGDKRRTAQVERAIQTLRRQASTLFEMAEQKCEVKLPGDHALIPWSYIHGAWTLNRFHCEAIRRTSEPWRGVWLLLVKEKPYQTFGRRALLKGLTYGSPATPRPVADVQKRMLKLVKLQVISVRNQKAVSCLEKWQGLVNVKALVENNLVLALEVMQKEMVSQLWWMMFLLEKRLPNFQGESSPSSSSLFAPHYAGSINNIQYGATDDDCWKKDIMEDVQEDIDISCNGLEDEFSDEMVDEGKPPVVSEHDLEKSTVIIAPHEKYITELVKDLNMANRKPKATPDIAMDSLDGPELSDEDKHVFRSCMGTLLYLSQDRSDIQHAVRSLSQWMAKPTKPAMDGVRHLVLYLKGTSNYGLLLPYQVLNNSKLDEIHGKEAHAFSEQKVEVFSDSAGAEGLYVGRLWTFLTKKDTSVVIVTHSSSGKAFAQRLGVGRLKHVDVKFLWMQKAIKDSLLEMKTVATLLNVADLGTKSSTELAELSSCTSCALLFSAKRWMAIYQFDDQMQRKMLGSNMKVVRRIMLETLSNGTSDFKPKLATPLVKALTLLALQPMAKGMRPDDLDAQAIVAKGYLDFFMENYEFMIVYVVFFFFAGIMVGFFVSKLFPAEHVTAAMTWFRKWIKMYLPKGHRHLCYVDDWDPELHELRKYRVLDSPKDAWSGEEYFRETGDQGLARYVRPARQVRLRLGIAEMDPLEMYQLMDENMDEEHGEEETLERDTSMEVDEVCEQPGPEQGQREPSVARSTVTLPGSPHENPYEFRGAESNDPDRQEMSHGAALIKEVIIYRGGLLLPGHRAIQDKADWAGKGGHGKRRVAKYQAAKEDEGFVARMHDLECKGRMMECSASMIYEKRMEMRQEHQDQGQIESMQHSYTHGALYENAYYGKKGRNDVLRLELEAKEVKMLSLITETR</sequence>
<evidence type="ECO:0000313" key="8">
    <source>
        <dbReference type="Proteomes" id="UP001152797"/>
    </source>
</evidence>
<keyword evidence="8" id="KW-1185">Reference proteome</keyword>
<dbReference type="Proteomes" id="UP001152797">
    <property type="component" value="Unassembled WGS sequence"/>
</dbReference>
<proteinExistence type="predicted"/>
<dbReference type="GO" id="GO:0006508">
    <property type="term" value="P:proteolysis"/>
    <property type="evidence" value="ECO:0007669"/>
    <property type="project" value="InterPro"/>
</dbReference>
<evidence type="ECO:0000259" key="3">
    <source>
        <dbReference type="PROSITE" id="PS50175"/>
    </source>
</evidence>